<proteinExistence type="predicted"/>
<evidence type="ECO:0000256" key="1">
    <source>
        <dbReference type="SAM" id="MobiDB-lite"/>
    </source>
</evidence>
<sequence length="102" mass="11380">MQLQDGDGRLLWEVPVDHWLPESPVLFDRHAEGAALLARTGLGALLKSCGLPLRTVTDPEDPLLDRTTRRRARQLGPGHRCRTGTCTRAGSRSRCGHSRWSR</sequence>
<evidence type="ECO:0000313" key="3">
    <source>
        <dbReference type="Proteomes" id="UP001500443"/>
    </source>
</evidence>
<organism evidence="2 3">
    <name type="scientific">Streptomyces synnematoformans</name>
    <dbReference type="NCBI Taxonomy" id="415721"/>
    <lineage>
        <taxon>Bacteria</taxon>
        <taxon>Bacillati</taxon>
        <taxon>Actinomycetota</taxon>
        <taxon>Actinomycetes</taxon>
        <taxon>Kitasatosporales</taxon>
        <taxon>Streptomycetaceae</taxon>
        <taxon>Streptomyces</taxon>
    </lineage>
</organism>
<dbReference type="EMBL" id="BAAAPF010000145">
    <property type="protein sequence ID" value="GAA2132484.1"/>
    <property type="molecule type" value="Genomic_DNA"/>
</dbReference>
<dbReference type="Proteomes" id="UP001500443">
    <property type="component" value="Unassembled WGS sequence"/>
</dbReference>
<name>A0ABP5KI74_9ACTN</name>
<accession>A0ABP5KI74</accession>
<feature type="region of interest" description="Disordered" evidence="1">
    <location>
        <begin position="73"/>
        <end position="102"/>
    </location>
</feature>
<evidence type="ECO:0000313" key="2">
    <source>
        <dbReference type="EMBL" id="GAA2132484.1"/>
    </source>
</evidence>
<reference evidence="3" key="1">
    <citation type="journal article" date="2019" name="Int. J. Syst. Evol. Microbiol.">
        <title>The Global Catalogue of Microorganisms (GCM) 10K type strain sequencing project: providing services to taxonomists for standard genome sequencing and annotation.</title>
        <authorList>
            <consortium name="The Broad Institute Genomics Platform"/>
            <consortium name="The Broad Institute Genome Sequencing Center for Infectious Disease"/>
            <person name="Wu L."/>
            <person name="Ma J."/>
        </authorList>
    </citation>
    <scope>NUCLEOTIDE SEQUENCE [LARGE SCALE GENOMIC DNA]</scope>
    <source>
        <strain evidence="3">JCM 15481</strain>
    </source>
</reference>
<keyword evidence="3" id="KW-1185">Reference proteome</keyword>
<gene>
    <name evidence="2" type="ORF">GCM10009802_40850</name>
</gene>
<comment type="caution">
    <text evidence="2">The sequence shown here is derived from an EMBL/GenBank/DDBJ whole genome shotgun (WGS) entry which is preliminary data.</text>
</comment>
<protein>
    <submittedName>
        <fullName evidence="2">Uncharacterized protein</fullName>
    </submittedName>
</protein>